<name>A0A4Z0PA57_9BACT</name>
<feature type="signal peptide" evidence="1">
    <location>
        <begin position="1"/>
        <end position="24"/>
    </location>
</feature>
<keyword evidence="4" id="KW-1185">Reference proteome</keyword>
<evidence type="ECO:0000313" key="3">
    <source>
        <dbReference type="EMBL" id="TGE09547.1"/>
    </source>
</evidence>
<comment type="caution">
    <text evidence="3">The sequence shown here is derived from an EMBL/GenBank/DDBJ whole genome shotgun (WGS) entry which is preliminary data.</text>
</comment>
<reference evidence="3 4" key="1">
    <citation type="submission" date="2019-04" db="EMBL/GenBank/DDBJ databases">
        <authorList>
            <person name="Feng G."/>
            <person name="Zhang J."/>
            <person name="Zhu H."/>
        </authorList>
    </citation>
    <scope>NUCLEOTIDE SEQUENCE [LARGE SCALE GENOMIC DNA]</scope>
    <source>
        <strain evidence="3 4">92R-1</strain>
    </source>
</reference>
<dbReference type="PANTHER" id="PTHR39200:SF1">
    <property type="entry name" value="AUTO-TRANSPORTER ADHESIN HEAD GIN DOMAIN-CONTAINING PROTEIN-RELATED"/>
    <property type="match status" value="1"/>
</dbReference>
<gene>
    <name evidence="3" type="ORF">EU556_01550</name>
</gene>
<dbReference type="RefSeq" id="WP_135430332.1">
    <property type="nucleotide sequence ID" value="NZ_SRLA01000001.1"/>
</dbReference>
<keyword evidence="1" id="KW-0732">Signal</keyword>
<dbReference type="Pfam" id="PF10988">
    <property type="entry name" value="DUF2807"/>
    <property type="match status" value="1"/>
</dbReference>
<dbReference type="Gene3D" id="2.160.20.120">
    <property type="match status" value="1"/>
</dbReference>
<feature type="chain" id="PRO_5021289664" evidence="1">
    <location>
        <begin position="25"/>
        <end position="225"/>
    </location>
</feature>
<accession>A0A4Z0PA57</accession>
<sequence>MKTPIYRAVVAATLLVFSSGAALAQRTQTRSVGDFEMLQTSGAVNVVLRQGSQTSVKVEAEPDVVEQIRTEVKGNKLVIYRDQENVSLLQRMKSTGKVMVYITCPRLSSVEASGACDVKSETPFKAGDFTIRASGASDITLNLDVKNLNASASGASDLRLTGYAERQQVSISGSSDYRAYDLKSKRAQVQASGASDAYVAVADELSSRSSGASDIHYKGSPRVIK</sequence>
<dbReference type="EMBL" id="SRLA01000001">
    <property type="protein sequence ID" value="TGE09547.1"/>
    <property type="molecule type" value="Genomic_DNA"/>
</dbReference>
<protein>
    <submittedName>
        <fullName evidence="3">DUF2807 domain-containing protein</fullName>
    </submittedName>
</protein>
<dbReference type="PANTHER" id="PTHR39200">
    <property type="entry name" value="HYPOTHETICAL EXPORTED PROTEIN"/>
    <property type="match status" value="1"/>
</dbReference>
<feature type="domain" description="Putative auto-transporter adhesin head GIN" evidence="2">
    <location>
        <begin position="34"/>
        <end position="221"/>
    </location>
</feature>
<dbReference type="OrthoDB" id="880784at2"/>
<evidence type="ECO:0000259" key="2">
    <source>
        <dbReference type="Pfam" id="PF10988"/>
    </source>
</evidence>
<dbReference type="Proteomes" id="UP000298337">
    <property type="component" value="Unassembled WGS sequence"/>
</dbReference>
<organism evidence="3 4">
    <name type="scientific">Hymenobacter fodinae</name>
    <dbReference type="NCBI Taxonomy" id="2510796"/>
    <lineage>
        <taxon>Bacteria</taxon>
        <taxon>Pseudomonadati</taxon>
        <taxon>Bacteroidota</taxon>
        <taxon>Cytophagia</taxon>
        <taxon>Cytophagales</taxon>
        <taxon>Hymenobacteraceae</taxon>
        <taxon>Hymenobacter</taxon>
    </lineage>
</organism>
<proteinExistence type="predicted"/>
<dbReference type="AlphaFoldDB" id="A0A4Z0PA57"/>
<dbReference type="InterPro" id="IPR021255">
    <property type="entry name" value="DUF2807"/>
</dbReference>
<evidence type="ECO:0000256" key="1">
    <source>
        <dbReference type="SAM" id="SignalP"/>
    </source>
</evidence>
<evidence type="ECO:0000313" key="4">
    <source>
        <dbReference type="Proteomes" id="UP000298337"/>
    </source>
</evidence>